<dbReference type="PANTHER" id="PTHR47926:SF543">
    <property type="entry name" value="(WILD MALAYSIAN BANANA) HYPOTHETICAL PROTEIN"/>
    <property type="match status" value="1"/>
</dbReference>
<protein>
    <recommendedName>
        <fullName evidence="3">Pentatricopeptide repeat</fullName>
    </recommendedName>
</protein>
<reference evidence="2" key="1">
    <citation type="submission" date="2016-06" db="EMBL/GenBank/DDBJ databases">
        <title>Parallel loss of symbiosis genes in relatives of nitrogen-fixing non-legume Parasponia.</title>
        <authorList>
            <person name="Van Velzen R."/>
            <person name="Holmer R."/>
            <person name="Bu F."/>
            <person name="Rutten L."/>
            <person name="Van Zeijl A."/>
            <person name="Liu W."/>
            <person name="Santuari L."/>
            <person name="Cao Q."/>
            <person name="Sharma T."/>
            <person name="Shen D."/>
            <person name="Roswanjaya Y."/>
            <person name="Wardhani T."/>
            <person name="Kalhor M.S."/>
            <person name="Jansen J."/>
            <person name="Van den Hoogen J."/>
            <person name="Gungor B."/>
            <person name="Hartog M."/>
            <person name="Hontelez J."/>
            <person name="Verver J."/>
            <person name="Yang W.-C."/>
            <person name="Schijlen E."/>
            <person name="Repin R."/>
            <person name="Schilthuizen M."/>
            <person name="Schranz E."/>
            <person name="Heidstra R."/>
            <person name="Miyata K."/>
            <person name="Fedorova E."/>
            <person name="Kohlen W."/>
            <person name="Bisseling T."/>
            <person name="Smit S."/>
            <person name="Geurts R."/>
        </authorList>
    </citation>
    <scope>NUCLEOTIDE SEQUENCE [LARGE SCALE GENOMIC DNA]</scope>
    <source>
        <strain evidence="2">cv. RG33-2</strain>
    </source>
</reference>
<dbReference type="Proteomes" id="UP000237000">
    <property type="component" value="Unassembled WGS sequence"/>
</dbReference>
<dbReference type="InterPro" id="IPR046848">
    <property type="entry name" value="E_motif"/>
</dbReference>
<evidence type="ECO:0000313" key="1">
    <source>
        <dbReference type="EMBL" id="PON61638.1"/>
    </source>
</evidence>
<comment type="caution">
    <text evidence="1">The sequence shown here is derived from an EMBL/GenBank/DDBJ whole genome shotgun (WGS) entry which is preliminary data.</text>
</comment>
<dbReference type="GO" id="GO:0009451">
    <property type="term" value="P:RNA modification"/>
    <property type="evidence" value="ECO:0007669"/>
    <property type="project" value="InterPro"/>
</dbReference>
<dbReference type="PANTHER" id="PTHR47926">
    <property type="entry name" value="PENTATRICOPEPTIDE REPEAT-CONTAINING PROTEIN"/>
    <property type="match status" value="1"/>
</dbReference>
<organism evidence="1 2">
    <name type="scientific">Trema orientale</name>
    <name type="common">Charcoal tree</name>
    <name type="synonym">Celtis orientalis</name>
    <dbReference type="NCBI Taxonomy" id="63057"/>
    <lineage>
        <taxon>Eukaryota</taxon>
        <taxon>Viridiplantae</taxon>
        <taxon>Streptophyta</taxon>
        <taxon>Embryophyta</taxon>
        <taxon>Tracheophyta</taxon>
        <taxon>Spermatophyta</taxon>
        <taxon>Magnoliopsida</taxon>
        <taxon>eudicotyledons</taxon>
        <taxon>Gunneridae</taxon>
        <taxon>Pentapetalae</taxon>
        <taxon>rosids</taxon>
        <taxon>fabids</taxon>
        <taxon>Rosales</taxon>
        <taxon>Cannabaceae</taxon>
        <taxon>Trema</taxon>
    </lineage>
</organism>
<gene>
    <name evidence="1" type="ORF">TorRG33x02_281300</name>
</gene>
<dbReference type="STRING" id="63057.A0A2P5CKS3"/>
<sequence length="177" mass="19953">MRAYRAYRPDPFASTTDFKISLNYKNTTYVAPRSFRAGAYRIWVTNSNSIEPAIEHYACLVDALGRSGRVREAENLILPTPFKALASMYGVLLSACRVQGETETEKRVASPLLALELSDSAANILLSNMHAATNRWDDVSDARKLMKRKNVKMDPSFSWIDVKNKVHLFVVDDKSHP</sequence>
<dbReference type="GO" id="GO:0003723">
    <property type="term" value="F:RNA binding"/>
    <property type="evidence" value="ECO:0007669"/>
    <property type="project" value="InterPro"/>
</dbReference>
<dbReference type="InParanoid" id="A0A2P5CKS3"/>
<keyword evidence="2" id="KW-1185">Reference proteome</keyword>
<name>A0A2P5CKS3_TREOI</name>
<dbReference type="Gene3D" id="1.25.40.10">
    <property type="entry name" value="Tetratricopeptide repeat domain"/>
    <property type="match status" value="1"/>
</dbReference>
<proteinExistence type="predicted"/>
<dbReference type="OrthoDB" id="185373at2759"/>
<dbReference type="InterPro" id="IPR011990">
    <property type="entry name" value="TPR-like_helical_dom_sf"/>
</dbReference>
<dbReference type="Pfam" id="PF20431">
    <property type="entry name" value="E_motif"/>
    <property type="match status" value="1"/>
</dbReference>
<dbReference type="EMBL" id="JXTC01000354">
    <property type="protein sequence ID" value="PON61638.1"/>
    <property type="molecule type" value="Genomic_DNA"/>
</dbReference>
<evidence type="ECO:0008006" key="3">
    <source>
        <dbReference type="Google" id="ProtNLM"/>
    </source>
</evidence>
<accession>A0A2P5CKS3</accession>
<evidence type="ECO:0000313" key="2">
    <source>
        <dbReference type="Proteomes" id="UP000237000"/>
    </source>
</evidence>
<dbReference type="InterPro" id="IPR046960">
    <property type="entry name" value="PPR_At4g14850-like_plant"/>
</dbReference>
<dbReference type="AlphaFoldDB" id="A0A2P5CKS3"/>